<feature type="domain" description="MBG" evidence="3">
    <location>
        <begin position="1998"/>
        <end position="2073"/>
    </location>
</feature>
<feature type="domain" description="GLUG" evidence="1">
    <location>
        <begin position="196"/>
        <end position="222"/>
    </location>
</feature>
<feature type="domain" description="YDG" evidence="2">
    <location>
        <begin position="1262"/>
        <end position="1342"/>
    </location>
</feature>
<evidence type="ECO:0000313" key="4">
    <source>
        <dbReference type="EMBL" id="MDQ0444184.1"/>
    </source>
</evidence>
<sequence>MSVARFTLASGRWVQNTATLPAFATANFQIAGGSFLRVTGGDGSADTPYQIADVYGLQGLPLSASSVLVADIDATVTGSWNAGHGFKPLGSETAPFLGTLDGRSHLIRYLTVAPSSGNAGLFGQNNGTVTGMSLELGWVFADKKFSSNAGILAAVNLGTVKNSYVTGFTYGDTVGGLIGKNTGTVENSYSQAYVKGQSYVGGLVGVNDIGGKLANVYATGTVKGVAKTGSTSTAILGGLVGQNVGTIQQAYASGAVSGTGSFGGLVGTNKGDGGRSGPVSATLTDTFWDTTSTTQSSASSDNSASTGVTGLASADARNSAKYTNFDFNHVWFQTSDMRPILRSEVAPADANGVVAVSNLHQLALMETNLSGKYLLTRNCTAYDTNVRDNSNPLVWGPAGFAPVGTGGNDGNDTFSGTFDGGGHVIDGLVIKGSNEYAGLFGHASDATIKNFGMIGGTIRGMDYVGALVGYASRGQITNAYSTVAIDASGGTGTAFGGLIGAAYSVTITKSHATGTVSGATTAGGLVGENSGKSIITESYATGDVSAVQQAGGLVGSNSATITRAYATGTITATSTDAAGSATSGVAGGLVGQNTGTVSETWASGAVSGTAAGGFIGKNAGTVSTAFWDKDTTGQANAYGSTDTVSSGTPVGLSNSDARKAASYTGFDFAKNWYQGGGIRPILRAEAADADPVTGVVPVSNIHQLQLMDANPAGQYRLADTINAGDTNGTDLSTGIWGAAGFAPVGGSTAFTGSFDGKSLQMDSLTVNASGAQAGLFGTVGAAGSVMNVALTNATITGSGTVGTLIGDNFGTVTGVTASGRVTNKSSASSSGTGGLIGKNEAGATITQVSSANSVSGGAAVGGLVGINAGTLSKAYATGTTKGAGAVGGLVGTNSGTVAQVYAVGAVSGPDNSNNGDAPTPEPSLGGLFGSVSNGSAVTAAFWNTQTTKQSQGTGTGSSTGMTGLTTDQMQDFTSYKTNYAGFDFVSTWAVPNKASQINQRNSNYPEFFGLGTAVVASFDGHVSYTGQAPSDLVTNYSPLRPGTFVTTLSTVRLPADAVDAGTYTAYLSNGLATSSYSRPIIIDNGTLVIDPKVLNVAGSKTYDGKTGFSAAQMSATGAAQGQTVTLAATGPGDAATASSADAGIYTGASLSGLTFSVTGGKASNYALPGTGTLTISKAVIGLTGRKTYDGNAGFTLDQISLSGAASGETLSLTGPTGPIVSAPSGNAGTSDNVAISGLGFTVTNGKLSNYILPSTGTLIIAQKSLTASLAGPVSKTYDGTNAATLTADNYALDGLVSGDTVSVSGAGAYDTSGAGTGKTVTVTGLTLGGDGAGNYTLTGTTASGAVGTIAKASLFVKAQDALKRYDRQAFSGNKGVTYTGFVAGEDTSVLGGTLTYGGTSQGAKNAGRYSITALGLTSDNYAIQFQDGTLFVNKAELNVSLTGTVSKTYDGTTSATLTADNFNFTAANAQEHAPGVIPGDTVSVSGKGTYNTANAGTGKTVTVTGLTLGGDSAGNYILLRSTTSGAVGTIAKAMLTASLAGTVSKTYDGTKAATLTADNYALTFQGGTLTITKASLTVTAKDASKTYDGQAFSGGNGVSYAGFADGEDASALGGTLAYGGTSQGAKNAGSYAIAASGLTSGNYTIGFQDGTLTVAKAPLTASLAGPVSKTYDGTKAATLTADNYVLTGVVQGDTVSVSGTGAYDTAIAGTGKTVTVTGLILGGDGVGNYTLTGTTVSGAVGTIGKALLMVTAKDASKTYDGQAFSGGNGVSYTGLVAGEDPSVLGGTLAYGGAAQGAKNAGRYALTASGLTSDDYAIQFQGGVLTVAKVPLTVTAADAAKTYDGQAFSGGNGVTYAGFVAGEDASVLGGKLAYGGTAQGAKNAGSYAIAASGLTSGNYTIGFQDGTLTVAKAPLTVTAADASKTYDGQAFSGGNGVSYAGFVAGEDASVLGGTLAYGGAAQGAKNAGRYALAASGLISGNYAIAFHDGALTVAPAPVEITAVSGHSVYGDSPVNPGLTATGLQNGDGLDALTGLSNSFGVTARSGVAGSPYRLTVAGVLSNGNYTVSARRDGTWTVSPRTLSVTANPVSRTAGAANPPLTYTTTGLLTGDELSGSLATSADGASTAGRYAITQGTLAAGGNYDLSYTGADLTVTAITPSTVPLTSVTPQLASTIFFASPQSRALQTSPTRPSIERIRMDEVVVKNPRFDLPVVCIEATGACLAVPQIRHQTGQRAEIDRAGYR</sequence>
<accession>A0ABU0HPD4</accession>
<feature type="domain" description="GLUG" evidence="1">
    <location>
        <begin position="518"/>
        <end position="545"/>
    </location>
</feature>
<dbReference type="InterPro" id="IPR011493">
    <property type="entry name" value="GLUG"/>
</dbReference>
<feature type="domain" description="MBG" evidence="3">
    <location>
        <begin position="1748"/>
        <end position="1825"/>
    </location>
</feature>
<dbReference type="RefSeq" id="WP_238250515.1">
    <property type="nucleotide sequence ID" value="NZ_BPQX01000043.1"/>
</dbReference>
<evidence type="ECO:0000259" key="3">
    <source>
        <dbReference type="Pfam" id="PF18676"/>
    </source>
</evidence>
<evidence type="ECO:0000259" key="2">
    <source>
        <dbReference type="Pfam" id="PF18657"/>
    </source>
</evidence>
<dbReference type="Pfam" id="PF07581">
    <property type="entry name" value="Glug"/>
    <property type="match status" value="2"/>
</dbReference>
<comment type="caution">
    <text evidence="4">The sequence shown here is derived from an EMBL/GenBank/DDBJ whole genome shotgun (WGS) entry which is preliminary data.</text>
</comment>
<proteinExistence type="predicted"/>
<name>A0ABU0HPD4_9HYPH</name>
<protein>
    <submittedName>
        <fullName evidence="4">Uncharacterized protein</fullName>
    </submittedName>
</protein>
<dbReference type="Pfam" id="PF18657">
    <property type="entry name" value="YDG"/>
    <property type="match status" value="5"/>
</dbReference>
<organism evidence="4 5">
    <name type="scientific">Methylobacterium persicinum</name>
    <dbReference type="NCBI Taxonomy" id="374426"/>
    <lineage>
        <taxon>Bacteria</taxon>
        <taxon>Pseudomonadati</taxon>
        <taxon>Pseudomonadota</taxon>
        <taxon>Alphaproteobacteria</taxon>
        <taxon>Hyphomicrobiales</taxon>
        <taxon>Methylobacteriaceae</taxon>
        <taxon>Methylobacterium</taxon>
    </lineage>
</organism>
<feature type="domain" description="YDG" evidence="2">
    <location>
        <begin position="1183"/>
        <end position="1255"/>
    </location>
</feature>
<keyword evidence="5" id="KW-1185">Reference proteome</keyword>
<dbReference type="Gene3D" id="2.160.20.110">
    <property type="match status" value="3"/>
</dbReference>
<evidence type="ECO:0000259" key="1">
    <source>
        <dbReference type="Pfam" id="PF07581"/>
    </source>
</evidence>
<evidence type="ECO:0000313" key="5">
    <source>
        <dbReference type="Proteomes" id="UP001236369"/>
    </source>
</evidence>
<feature type="domain" description="MBG" evidence="3">
    <location>
        <begin position="1914"/>
        <end position="1991"/>
    </location>
</feature>
<dbReference type="InterPro" id="IPR041248">
    <property type="entry name" value="YDG"/>
</dbReference>
<feature type="domain" description="YDG" evidence="2">
    <location>
        <begin position="1091"/>
        <end position="1169"/>
    </location>
</feature>
<feature type="domain" description="MBG" evidence="3">
    <location>
        <begin position="2081"/>
        <end position="2152"/>
    </location>
</feature>
<dbReference type="InterPro" id="IPR037160">
    <property type="entry name" value="DNA_Pol_thumb_sf"/>
</dbReference>
<dbReference type="InterPro" id="IPR041286">
    <property type="entry name" value="MBG_2"/>
</dbReference>
<dbReference type="Pfam" id="PF18676">
    <property type="entry name" value="MBG_2"/>
    <property type="match status" value="7"/>
</dbReference>
<gene>
    <name evidence="4" type="ORF">QO016_003694</name>
</gene>
<feature type="domain" description="MBG" evidence="3">
    <location>
        <begin position="1831"/>
        <end position="1908"/>
    </location>
</feature>
<dbReference type="Proteomes" id="UP001236369">
    <property type="component" value="Unassembled WGS sequence"/>
</dbReference>
<feature type="domain" description="MBG" evidence="3">
    <location>
        <begin position="1576"/>
        <end position="1653"/>
    </location>
</feature>
<feature type="domain" description="YDG" evidence="2">
    <location>
        <begin position="1656"/>
        <end position="1735"/>
    </location>
</feature>
<feature type="domain" description="YDG" evidence="2">
    <location>
        <begin position="1434"/>
        <end position="1523"/>
    </location>
</feature>
<reference evidence="4 5" key="1">
    <citation type="submission" date="2023-07" db="EMBL/GenBank/DDBJ databases">
        <title>Genomic Encyclopedia of Type Strains, Phase IV (KMG-IV): sequencing the most valuable type-strain genomes for metagenomic binning, comparative biology and taxonomic classification.</title>
        <authorList>
            <person name="Goeker M."/>
        </authorList>
    </citation>
    <scope>NUCLEOTIDE SEQUENCE [LARGE SCALE GENOMIC DNA]</scope>
    <source>
        <strain evidence="4 5">DSM 19562</strain>
    </source>
</reference>
<feature type="domain" description="MBG" evidence="3">
    <location>
        <begin position="1355"/>
        <end position="1430"/>
    </location>
</feature>
<dbReference type="Gene3D" id="3.30.210.10">
    <property type="entry name" value="DNA polymerase, thumb domain"/>
    <property type="match status" value="5"/>
</dbReference>
<dbReference type="EMBL" id="JAUSVV010000010">
    <property type="protein sequence ID" value="MDQ0444184.1"/>
    <property type="molecule type" value="Genomic_DNA"/>
</dbReference>